<protein>
    <submittedName>
        <fullName evidence="4">GNAT family N-acetyltransferase</fullName>
    </submittedName>
</protein>
<evidence type="ECO:0000256" key="1">
    <source>
        <dbReference type="ARBA" id="ARBA00022679"/>
    </source>
</evidence>
<dbReference type="Pfam" id="PF00583">
    <property type="entry name" value="Acetyltransf_1"/>
    <property type="match status" value="1"/>
</dbReference>
<evidence type="ECO:0000313" key="4">
    <source>
        <dbReference type="EMBL" id="MBS4187297.1"/>
    </source>
</evidence>
<accession>A0A942YCV9</accession>
<dbReference type="Gene3D" id="3.40.630.30">
    <property type="match status" value="1"/>
</dbReference>
<dbReference type="SUPFAM" id="SSF55729">
    <property type="entry name" value="Acyl-CoA N-acyltransferases (Nat)"/>
    <property type="match status" value="1"/>
</dbReference>
<dbReference type="EMBL" id="JAGYPE010000008">
    <property type="protein sequence ID" value="MBS4187297.1"/>
    <property type="molecule type" value="Genomic_DNA"/>
</dbReference>
<sequence>MPWTIETTPFDHPDADALRRAQRRELAARYGSDDHEPGRPPSAADVPVFLVARDAEGTPIACGGLRPLPDDVLGPDTAEVKRMYAAPSARGTGVAVAVLRALEQAAGELGVRHLVLETGTGQPDAMRFYQREGYTPIPLFGSYLGATQSVCFGRRLSVRA</sequence>
<proteinExistence type="predicted"/>
<keyword evidence="2" id="KW-0012">Acyltransferase</keyword>
<evidence type="ECO:0000256" key="2">
    <source>
        <dbReference type="ARBA" id="ARBA00023315"/>
    </source>
</evidence>
<dbReference type="InterPro" id="IPR050832">
    <property type="entry name" value="Bact_Acetyltransf"/>
</dbReference>
<dbReference type="PANTHER" id="PTHR43877">
    <property type="entry name" value="AMINOALKYLPHOSPHONATE N-ACETYLTRANSFERASE-RELATED-RELATED"/>
    <property type="match status" value="1"/>
</dbReference>
<feature type="domain" description="N-acetyltransferase" evidence="3">
    <location>
        <begin position="5"/>
        <end position="157"/>
    </location>
</feature>
<evidence type="ECO:0000259" key="3">
    <source>
        <dbReference type="PROSITE" id="PS51186"/>
    </source>
</evidence>
<reference evidence="4" key="1">
    <citation type="submission" date="2021-05" db="EMBL/GenBank/DDBJ databases">
        <title>Novel Bacillus species.</title>
        <authorList>
            <person name="Liu G."/>
        </authorList>
    </citation>
    <scope>NUCLEOTIDE SEQUENCE</scope>
    <source>
        <strain evidence="4">FJAT-50051</strain>
    </source>
</reference>
<dbReference type="CDD" id="cd04301">
    <property type="entry name" value="NAT_SF"/>
    <property type="match status" value="1"/>
</dbReference>
<gene>
    <name evidence="4" type="ORF">KHB02_38665</name>
</gene>
<dbReference type="AlphaFoldDB" id="A0A942YCV9"/>
<dbReference type="PROSITE" id="PS51186">
    <property type="entry name" value="GNAT"/>
    <property type="match status" value="1"/>
</dbReference>
<name>A0A942YCV9_9BACI</name>
<keyword evidence="1" id="KW-0808">Transferase</keyword>
<dbReference type="InterPro" id="IPR000182">
    <property type="entry name" value="GNAT_dom"/>
</dbReference>
<comment type="caution">
    <text evidence="4">The sequence shown here is derived from an EMBL/GenBank/DDBJ whole genome shotgun (WGS) entry which is preliminary data.</text>
</comment>
<dbReference type="GO" id="GO:0016747">
    <property type="term" value="F:acyltransferase activity, transferring groups other than amino-acyl groups"/>
    <property type="evidence" value="ECO:0007669"/>
    <property type="project" value="InterPro"/>
</dbReference>
<dbReference type="PANTHER" id="PTHR43877:SF2">
    <property type="entry name" value="AMINOALKYLPHOSPHONATE N-ACETYLTRANSFERASE-RELATED"/>
    <property type="match status" value="1"/>
</dbReference>
<organism evidence="4">
    <name type="scientific">Neobacillus citreus</name>
    <dbReference type="NCBI Taxonomy" id="2833578"/>
    <lineage>
        <taxon>Bacteria</taxon>
        <taxon>Bacillati</taxon>
        <taxon>Bacillota</taxon>
        <taxon>Bacilli</taxon>
        <taxon>Bacillales</taxon>
        <taxon>Bacillaceae</taxon>
        <taxon>Neobacillus</taxon>
    </lineage>
</organism>
<dbReference type="InterPro" id="IPR016181">
    <property type="entry name" value="Acyl_CoA_acyltransferase"/>
</dbReference>